<dbReference type="AlphaFoldDB" id="A0A5C5VEH4"/>
<comment type="caution">
    <text evidence="2">The sequence shown here is derived from an EMBL/GenBank/DDBJ whole genome shotgun (WGS) entry which is preliminary data.</text>
</comment>
<dbReference type="EMBL" id="SIHJ01000001">
    <property type="protein sequence ID" value="TWT36085.1"/>
    <property type="molecule type" value="Genomic_DNA"/>
</dbReference>
<gene>
    <name evidence="2" type="ORF">KOR34_09840</name>
</gene>
<evidence type="ECO:0008006" key="4">
    <source>
        <dbReference type="Google" id="ProtNLM"/>
    </source>
</evidence>
<keyword evidence="1" id="KW-0732">Signal</keyword>
<feature type="chain" id="PRO_5022754069" description="PEP-CTERM protein-sorting domain-containing protein" evidence="1">
    <location>
        <begin position="21"/>
        <end position="225"/>
    </location>
</feature>
<sequence length="225" mass="23232" precursor="true">MSRSVCFFLLAVGASSSLSAGVLYRADDGGAEMVRGGPAGFDGLLGNLFSAQPGGEVITAIQVAWGTPLNPGHAPADTPVEVLLYDDPNNDGLLNDLVLLSSGAGVISSPDSNTFVNYPLAPTRVQGTFFAAVIVRDLPGGPSPIATDQGDFQGVTFTQLSPDIDTSAISPMFSFPMTDGNAMVRAVGVPEPLSASIVLLAGASVLATRRVAERRYDSARSLSSW</sequence>
<dbReference type="Proteomes" id="UP000316714">
    <property type="component" value="Unassembled WGS sequence"/>
</dbReference>
<dbReference type="RefSeq" id="WP_146562718.1">
    <property type="nucleotide sequence ID" value="NZ_SIHJ01000001.1"/>
</dbReference>
<evidence type="ECO:0000313" key="2">
    <source>
        <dbReference type="EMBL" id="TWT36085.1"/>
    </source>
</evidence>
<evidence type="ECO:0000256" key="1">
    <source>
        <dbReference type="SAM" id="SignalP"/>
    </source>
</evidence>
<evidence type="ECO:0000313" key="3">
    <source>
        <dbReference type="Proteomes" id="UP000316714"/>
    </source>
</evidence>
<organism evidence="2 3">
    <name type="scientific">Posidoniimonas corsicana</name>
    <dbReference type="NCBI Taxonomy" id="1938618"/>
    <lineage>
        <taxon>Bacteria</taxon>
        <taxon>Pseudomonadati</taxon>
        <taxon>Planctomycetota</taxon>
        <taxon>Planctomycetia</taxon>
        <taxon>Pirellulales</taxon>
        <taxon>Lacipirellulaceae</taxon>
        <taxon>Posidoniimonas</taxon>
    </lineage>
</organism>
<keyword evidence="3" id="KW-1185">Reference proteome</keyword>
<proteinExistence type="predicted"/>
<feature type="signal peptide" evidence="1">
    <location>
        <begin position="1"/>
        <end position="20"/>
    </location>
</feature>
<protein>
    <recommendedName>
        <fullName evidence="4">PEP-CTERM protein-sorting domain-containing protein</fullName>
    </recommendedName>
</protein>
<accession>A0A5C5VEH4</accession>
<reference evidence="2 3" key="1">
    <citation type="submission" date="2019-02" db="EMBL/GenBank/DDBJ databases">
        <title>Deep-cultivation of Planctomycetes and their phenomic and genomic characterization uncovers novel biology.</title>
        <authorList>
            <person name="Wiegand S."/>
            <person name="Jogler M."/>
            <person name="Boedeker C."/>
            <person name="Pinto D."/>
            <person name="Vollmers J."/>
            <person name="Rivas-Marin E."/>
            <person name="Kohn T."/>
            <person name="Peeters S.H."/>
            <person name="Heuer A."/>
            <person name="Rast P."/>
            <person name="Oberbeckmann S."/>
            <person name="Bunk B."/>
            <person name="Jeske O."/>
            <person name="Meyerdierks A."/>
            <person name="Storesund J.E."/>
            <person name="Kallscheuer N."/>
            <person name="Luecker S."/>
            <person name="Lage O.M."/>
            <person name="Pohl T."/>
            <person name="Merkel B.J."/>
            <person name="Hornburger P."/>
            <person name="Mueller R.-W."/>
            <person name="Bruemmer F."/>
            <person name="Labrenz M."/>
            <person name="Spormann A.M."/>
            <person name="Op Den Camp H."/>
            <person name="Overmann J."/>
            <person name="Amann R."/>
            <person name="Jetten M.S.M."/>
            <person name="Mascher T."/>
            <person name="Medema M.H."/>
            <person name="Devos D.P."/>
            <person name="Kaster A.-K."/>
            <person name="Ovreas L."/>
            <person name="Rohde M."/>
            <person name="Galperin M.Y."/>
            <person name="Jogler C."/>
        </authorList>
    </citation>
    <scope>NUCLEOTIDE SEQUENCE [LARGE SCALE GENOMIC DNA]</scope>
    <source>
        <strain evidence="2 3">KOR34</strain>
    </source>
</reference>
<name>A0A5C5VEH4_9BACT</name>